<dbReference type="RefSeq" id="WP_237381169.1">
    <property type="nucleotide sequence ID" value="NZ_CP071793.1"/>
</dbReference>
<evidence type="ECO:0000259" key="1">
    <source>
        <dbReference type="Pfam" id="PF26621"/>
    </source>
</evidence>
<dbReference type="AlphaFoldDB" id="A0A8A4TNA3"/>
<dbReference type="NCBIfam" id="NF047641">
    <property type="entry name" value="FFLEE_fam"/>
    <property type="match status" value="1"/>
</dbReference>
<dbReference type="InterPro" id="IPR058511">
    <property type="entry name" value="DUF8198"/>
</dbReference>
<proteinExistence type="predicted"/>
<accession>A0A8A4TNA3</accession>
<organism evidence="2 3">
    <name type="scientific">Sulfidibacter corallicola</name>
    <dbReference type="NCBI Taxonomy" id="2818388"/>
    <lineage>
        <taxon>Bacteria</taxon>
        <taxon>Pseudomonadati</taxon>
        <taxon>Acidobacteriota</taxon>
        <taxon>Holophagae</taxon>
        <taxon>Acanthopleuribacterales</taxon>
        <taxon>Acanthopleuribacteraceae</taxon>
        <taxon>Sulfidibacter</taxon>
    </lineage>
</organism>
<dbReference type="Proteomes" id="UP000663929">
    <property type="component" value="Chromosome"/>
</dbReference>
<sequence>MSADPAEDPRFAELKALQSARLWDTYRDFAEKPGYRATCDFFFGEVYHTEDTRRRDRAFESFYANISRVLGGDIVRCMRQVIDLQKLTVELDLLCVRALIDLDIAPGFDMQAYERAYRHMGERDRRERQIRMLVENLFLTHKIFRRFGIGVGLHALHKFHRLRGDDQVTGFLWRGYQALHRLSSVRPLAEAVERREMERLQRIFEKGANRS</sequence>
<protein>
    <recommendedName>
        <fullName evidence="1">DUF8198 domain-containing protein</fullName>
    </recommendedName>
</protein>
<dbReference type="EMBL" id="CP071793">
    <property type="protein sequence ID" value="QTD51033.1"/>
    <property type="molecule type" value="Genomic_DNA"/>
</dbReference>
<reference evidence="2" key="1">
    <citation type="submission" date="2021-03" db="EMBL/GenBank/DDBJ databases">
        <title>Acanthopleuribacteraceae sp. M133.</title>
        <authorList>
            <person name="Wang G."/>
        </authorList>
    </citation>
    <scope>NUCLEOTIDE SEQUENCE</scope>
    <source>
        <strain evidence="2">M133</strain>
    </source>
</reference>
<dbReference type="KEGG" id="scor:J3U87_01070"/>
<dbReference type="Pfam" id="PF26621">
    <property type="entry name" value="DUF8198"/>
    <property type="match status" value="1"/>
</dbReference>
<dbReference type="InterPro" id="IPR058063">
    <property type="entry name" value="FFLEE_fam"/>
</dbReference>
<evidence type="ECO:0000313" key="2">
    <source>
        <dbReference type="EMBL" id="QTD51033.1"/>
    </source>
</evidence>
<feature type="domain" description="DUF8198" evidence="1">
    <location>
        <begin position="3"/>
        <end position="207"/>
    </location>
</feature>
<keyword evidence="3" id="KW-1185">Reference proteome</keyword>
<evidence type="ECO:0000313" key="3">
    <source>
        <dbReference type="Proteomes" id="UP000663929"/>
    </source>
</evidence>
<name>A0A8A4TNA3_SULCO</name>
<gene>
    <name evidence="2" type="ORF">J3U87_01070</name>
</gene>